<dbReference type="PIRSF" id="PIRSF008502">
    <property type="entry name" value="UCP008502"/>
    <property type="match status" value="1"/>
</dbReference>
<dbReference type="AlphaFoldDB" id="A0A838ZS94"/>
<dbReference type="RefSeq" id="WP_182043482.1">
    <property type="nucleotide sequence ID" value="NZ_JACDZE010000002.1"/>
</dbReference>
<dbReference type="SUPFAM" id="SSF160379">
    <property type="entry name" value="SP0830-like"/>
    <property type="match status" value="1"/>
</dbReference>
<dbReference type="PANTHER" id="PTHR36439:SF1">
    <property type="entry name" value="DUF1697 DOMAIN-CONTAINING PROTEIN"/>
    <property type="match status" value="1"/>
</dbReference>
<dbReference type="PANTHER" id="PTHR36439">
    <property type="entry name" value="BLL4334 PROTEIN"/>
    <property type="match status" value="1"/>
</dbReference>
<keyword evidence="2" id="KW-1185">Reference proteome</keyword>
<organism evidence="1 2">
    <name type="scientific">Moheibacter lacus</name>
    <dbReference type="NCBI Taxonomy" id="2745851"/>
    <lineage>
        <taxon>Bacteria</taxon>
        <taxon>Pseudomonadati</taxon>
        <taxon>Bacteroidota</taxon>
        <taxon>Flavobacteriia</taxon>
        <taxon>Flavobacteriales</taxon>
        <taxon>Weeksellaceae</taxon>
        <taxon>Moheibacter</taxon>
    </lineage>
</organism>
<accession>A0A838ZS94</accession>
<dbReference type="Proteomes" id="UP000552241">
    <property type="component" value="Unassembled WGS sequence"/>
</dbReference>
<evidence type="ECO:0000313" key="1">
    <source>
        <dbReference type="EMBL" id="MBA5629873.1"/>
    </source>
</evidence>
<reference evidence="1 2" key="1">
    <citation type="submission" date="2020-07" db="EMBL/GenBank/DDBJ databases">
        <title>Moheibacter lacus sp. nov., a member of the family Flavobacteriaceae isolated from freshwater lake sediment.</title>
        <authorList>
            <person name="Liu Y."/>
        </authorList>
    </citation>
    <scope>NUCLEOTIDE SEQUENCE [LARGE SCALE GENOMIC DNA]</scope>
    <source>
        <strain evidence="1 2">BDHS18</strain>
    </source>
</reference>
<sequence length="171" mass="19537">MQTYIALLRGINVSGKKIIKMELLRKMMESLNFENVKSYIQSGNLVFQSNLNSTDKLEEIIKTEILKKFGFDVQIQVLQPEALSSALKQNPFLKDESLDIKQNYFAFLHEKPTKENWKILKNFNLNGELIELGDKVLFIHYPNGAGKSKLTTNLIESKLKVSATARNLNTT</sequence>
<proteinExistence type="predicted"/>
<dbReference type="Gene3D" id="3.30.70.1280">
    <property type="entry name" value="SP0830-like domains"/>
    <property type="match status" value="1"/>
</dbReference>
<dbReference type="Pfam" id="PF08002">
    <property type="entry name" value="DUF1697"/>
    <property type="match status" value="1"/>
</dbReference>
<gene>
    <name evidence="1" type="ORF">HU137_08845</name>
</gene>
<name>A0A838ZS94_9FLAO</name>
<evidence type="ECO:0000313" key="2">
    <source>
        <dbReference type="Proteomes" id="UP000552241"/>
    </source>
</evidence>
<dbReference type="InterPro" id="IPR012545">
    <property type="entry name" value="DUF1697"/>
</dbReference>
<comment type="caution">
    <text evidence="1">The sequence shown here is derived from an EMBL/GenBank/DDBJ whole genome shotgun (WGS) entry which is preliminary data.</text>
</comment>
<protein>
    <submittedName>
        <fullName evidence="1">DUF1697 domain-containing protein</fullName>
    </submittedName>
</protein>
<dbReference type="EMBL" id="JACDZE010000002">
    <property type="protein sequence ID" value="MBA5629873.1"/>
    <property type="molecule type" value="Genomic_DNA"/>
</dbReference>